<comment type="caution">
    <text evidence="8">The sequence shown here is derived from an EMBL/GenBank/DDBJ whole genome shotgun (WGS) entry which is preliminary data.</text>
</comment>
<feature type="domain" description="CCHC-type" evidence="7">
    <location>
        <begin position="151"/>
        <end position="165"/>
    </location>
</feature>
<evidence type="ECO:0000256" key="5">
    <source>
        <dbReference type="PROSITE-ProRule" id="PRU00047"/>
    </source>
</evidence>
<dbReference type="Gene3D" id="4.10.60.10">
    <property type="entry name" value="Zinc finger, CCHC-type"/>
    <property type="match status" value="1"/>
</dbReference>
<feature type="domain" description="CCHC-type" evidence="7">
    <location>
        <begin position="170"/>
        <end position="186"/>
    </location>
</feature>
<reference evidence="8" key="1">
    <citation type="submission" date="2021-10" db="EMBL/GenBank/DDBJ databases">
        <title>Tropical sea cucumber genome reveals ecological adaptation and Cuvierian tubules defense mechanism.</title>
        <authorList>
            <person name="Chen T."/>
        </authorList>
    </citation>
    <scope>NUCLEOTIDE SEQUENCE</scope>
    <source>
        <strain evidence="8">Nanhai2018</strain>
        <tissue evidence="8">Muscle</tissue>
    </source>
</reference>
<dbReference type="GO" id="GO:0003676">
    <property type="term" value="F:nucleic acid binding"/>
    <property type="evidence" value="ECO:0007669"/>
    <property type="project" value="InterPro"/>
</dbReference>
<dbReference type="PANTHER" id="PTHR37984">
    <property type="entry name" value="PROTEIN CBG26694"/>
    <property type="match status" value="1"/>
</dbReference>
<dbReference type="OrthoDB" id="10064127at2759"/>
<keyword evidence="9" id="KW-1185">Reference proteome</keyword>
<dbReference type="AlphaFoldDB" id="A0A9Q0Y9L2"/>
<evidence type="ECO:0000259" key="7">
    <source>
        <dbReference type="PROSITE" id="PS50158"/>
    </source>
</evidence>
<dbReference type="EMBL" id="JAIZAY010000916">
    <property type="protein sequence ID" value="KAJ8017860.1"/>
    <property type="molecule type" value="Genomic_DNA"/>
</dbReference>
<dbReference type="GO" id="GO:0004519">
    <property type="term" value="F:endonuclease activity"/>
    <property type="evidence" value="ECO:0007669"/>
    <property type="project" value="UniProtKB-KW"/>
</dbReference>
<dbReference type="SUPFAM" id="SSF50630">
    <property type="entry name" value="Acid proteases"/>
    <property type="match status" value="1"/>
</dbReference>
<dbReference type="GO" id="GO:0008270">
    <property type="term" value="F:zinc ion binding"/>
    <property type="evidence" value="ECO:0007669"/>
    <property type="project" value="UniProtKB-KW"/>
</dbReference>
<dbReference type="Gene3D" id="2.40.70.10">
    <property type="entry name" value="Acid Proteases"/>
    <property type="match status" value="1"/>
</dbReference>
<protein>
    <recommendedName>
        <fullName evidence="7">CCHC-type domain-containing protein</fullName>
    </recommendedName>
</protein>
<evidence type="ECO:0000256" key="2">
    <source>
        <dbReference type="ARBA" id="ARBA00022695"/>
    </source>
</evidence>
<gene>
    <name evidence="8" type="ORF">HOLleu_44477</name>
</gene>
<evidence type="ECO:0000256" key="1">
    <source>
        <dbReference type="ARBA" id="ARBA00022679"/>
    </source>
</evidence>
<feature type="region of interest" description="Disordered" evidence="6">
    <location>
        <begin position="185"/>
        <end position="233"/>
    </location>
</feature>
<evidence type="ECO:0000256" key="3">
    <source>
        <dbReference type="ARBA" id="ARBA00022722"/>
    </source>
</evidence>
<keyword evidence="2" id="KW-0548">Nucleotidyltransferase</keyword>
<keyword evidence="1" id="KW-0808">Transferase</keyword>
<dbReference type="SMART" id="SM00343">
    <property type="entry name" value="ZnF_C2HC"/>
    <property type="match status" value="2"/>
</dbReference>
<name>A0A9Q0Y9L2_HOLLE</name>
<feature type="compositionally biased region" description="Basic residues" evidence="6">
    <location>
        <begin position="199"/>
        <end position="214"/>
    </location>
</feature>
<dbReference type="PANTHER" id="PTHR37984:SF5">
    <property type="entry name" value="PROTEIN NYNRIN-LIKE"/>
    <property type="match status" value="1"/>
</dbReference>
<evidence type="ECO:0000313" key="8">
    <source>
        <dbReference type="EMBL" id="KAJ8017860.1"/>
    </source>
</evidence>
<feature type="compositionally biased region" description="Basic and acidic residues" evidence="6">
    <location>
        <begin position="187"/>
        <end position="198"/>
    </location>
</feature>
<dbReference type="InterPro" id="IPR021109">
    <property type="entry name" value="Peptidase_aspartic_dom_sf"/>
</dbReference>
<dbReference type="PROSITE" id="PS50158">
    <property type="entry name" value="ZF_CCHC"/>
    <property type="match status" value="2"/>
</dbReference>
<dbReference type="Proteomes" id="UP001152320">
    <property type="component" value="Unassembled WGS sequence"/>
</dbReference>
<dbReference type="GO" id="GO:0016779">
    <property type="term" value="F:nucleotidyltransferase activity"/>
    <property type="evidence" value="ECO:0007669"/>
    <property type="project" value="UniProtKB-KW"/>
</dbReference>
<dbReference type="SUPFAM" id="SSF57756">
    <property type="entry name" value="Retrovirus zinc finger-like domains"/>
    <property type="match status" value="1"/>
</dbReference>
<proteinExistence type="predicted"/>
<organism evidence="8 9">
    <name type="scientific">Holothuria leucospilota</name>
    <name type="common">Black long sea cucumber</name>
    <name type="synonym">Mertensiothuria leucospilota</name>
    <dbReference type="NCBI Taxonomy" id="206669"/>
    <lineage>
        <taxon>Eukaryota</taxon>
        <taxon>Metazoa</taxon>
        <taxon>Echinodermata</taxon>
        <taxon>Eleutherozoa</taxon>
        <taxon>Echinozoa</taxon>
        <taxon>Holothuroidea</taxon>
        <taxon>Aspidochirotacea</taxon>
        <taxon>Aspidochirotida</taxon>
        <taxon>Holothuriidae</taxon>
        <taxon>Holothuria</taxon>
    </lineage>
</organism>
<sequence length="431" mass="48462">MGPKGYGLLKNLVTPSKPSSMNLADICKHLKEYYNPKPPVLLERFRFYNQSQGTLEGISEFLAELKRLSSSCNFGSFLNDALRDRFVCGVFDTNIQKRLLSEDDSLTLEKAVQIALSMESAAKNAVIIKENSQSQSIHNMSSRATRKKVQCTCCGRQGHVISNCRVKDYKCFNCGRVGHLQGVCRQPSDEKKHEDHTNRSKFAKKAKKSSKVKQVRKENDEVSSEYSGQSEIESSDEGNATVYYVRMIGSHKAFEVEVEIEQKKLVMELDTGAAISLISHSMYEKALKERAELKPTKVVLKTYTGEKIPLSGKCDVKVKCNGREKLLPLFVIKGNGPSLLGRNWLNQLPLNWSEINRVQVSSSLEEKLQKILAQSDVMGKSLGTVKGVQAKLRVKPDAVPKFYKPRPIPFAMKEKVSNELKRLLKEGILKR</sequence>
<dbReference type="InterPro" id="IPR001878">
    <property type="entry name" value="Znf_CCHC"/>
</dbReference>
<keyword evidence="4" id="KW-0255">Endonuclease</keyword>
<keyword evidence="5" id="KW-0862">Zinc</keyword>
<dbReference type="InterPro" id="IPR036875">
    <property type="entry name" value="Znf_CCHC_sf"/>
</dbReference>
<keyword evidence="5" id="KW-0479">Metal-binding</keyword>
<dbReference type="InterPro" id="IPR050951">
    <property type="entry name" value="Retrovirus_Pol_polyprotein"/>
</dbReference>
<evidence type="ECO:0000256" key="6">
    <source>
        <dbReference type="SAM" id="MobiDB-lite"/>
    </source>
</evidence>
<keyword evidence="5" id="KW-0863">Zinc-finger</keyword>
<accession>A0A9Q0Y9L2</accession>
<keyword evidence="4" id="KW-0378">Hydrolase</keyword>
<keyword evidence="3" id="KW-0540">Nuclease</keyword>
<evidence type="ECO:0000313" key="9">
    <source>
        <dbReference type="Proteomes" id="UP001152320"/>
    </source>
</evidence>
<evidence type="ECO:0000256" key="4">
    <source>
        <dbReference type="ARBA" id="ARBA00022759"/>
    </source>
</evidence>